<sequence length="208" mass="22456">MGKGALVFKGDTKPKKKKKKSKHSATDAEISQSTVPSPPASSTTTADHVAPPAVPQKQKGSGRITISGTVVTGHEGTRFLKQLRVGDALLLSNGEMRVVTMCLSNASVNVSSAFSQNFHTPTEFWYIAKPRRQTPGQEQATAQAAAQQEAEEAAAASSGTYGSNQELVYREKTANGSYRIVKQQLNQQNVTRGDLLEMRAKKKSDKYC</sequence>
<dbReference type="AlphaFoldDB" id="A0A7S3DVF8"/>
<gene>
    <name evidence="2" type="ORF">APAL1065_LOCUS23276</name>
</gene>
<evidence type="ECO:0000256" key="1">
    <source>
        <dbReference type="SAM" id="MobiDB-lite"/>
    </source>
</evidence>
<reference evidence="2" key="1">
    <citation type="submission" date="2021-01" db="EMBL/GenBank/DDBJ databases">
        <authorList>
            <person name="Corre E."/>
            <person name="Pelletier E."/>
            <person name="Niang G."/>
            <person name="Scheremetjew M."/>
            <person name="Finn R."/>
            <person name="Kale V."/>
            <person name="Holt S."/>
            <person name="Cochrane G."/>
            <person name="Meng A."/>
            <person name="Brown T."/>
            <person name="Cohen L."/>
        </authorList>
    </citation>
    <scope>NUCLEOTIDE SEQUENCE</scope>
    <source>
        <strain evidence="2">CCMP125</strain>
    </source>
</reference>
<organism evidence="2">
    <name type="scientific">Entomoneis paludosa</name>
    <dbReference type="NCBI Taxonomy" id="265537"/>
    <lineage>
        <taxon>Eukaryota</taxon>
        <taxon>Sar</taxon>
        <taxon>Stramenopiles</taxon>
        <taxon>Ochrophyta</taxon>
        <taxon>Bacillariophyta</taxon>
        <taxon>Bacillariophyceae</taxon>
        <taxon>Bacillariophycidae</taxon>
        <taxon>Entomoneidaceae</taxon>
        <taxon>Entomoneis</taxon>
    </lineage>
</organism>
<proteinExistence type="predicted"/>
<accession>A0A7S3DVF8</accession>
<dbReference type="EMBL" id="HBHT01034620">
    <property type="protein sequence ID" value="CAD9987490.1"/>
    <property type="molecule type" value="Transcribed_RNA"/>
</dbReference>
<feature type="region of interest" description="Disordered" evidence="1">
    <location>
        <begin position="1"/>
        <end position="64"/>
    </location>
</feature>
<name>A0A7S3DVF8_9STRA</name>
<protein>
    <submittedName>
        <fullName evidence="2">Uncharacterized protein</fullName>
    </submittedName>
</protein>
<evidence type="ECO:0000313" key="2">
    <source>
        <dbReference type="EMBL" id="CAD9987490.1"/>
    </source>
</evidence>
<feature type="compositionally biased region" description="Basic residues" evidence="1">
    <location>
        <begin position="14"/>
        <end position="23"/>
    </location>
</feature>